<evidence type="ECO:0000256" key="2">
    <source>
        <dbReference type="SAM" id="Phobius"/>
    </source>
</evidence>
<organism evidence="3 4">
    <name type="scientific">Caerostris extrusa</name>
    <name type="common">Bark spider</name>
    <name type="synonym">Caerostris bankana</name>
    <dbReference type="NCBI Taxonomy" id="172846"/>
    <lineage>
        <taxon>Eukaryota</taxon>
        <taxon>Metazoa</taxon>
        <taxon>Ecdysozoa</taxon>
        <taxon>Arthropoda</taxon>
        <taxon>Chelicerata</taxon>
        <taxon>Arachnida</taxon>
        <taxon>Araneae</taxon>
        <taxon>Araneomorphae</taxon>
        <taxon>Entelegynae</taxon>
        <taxon>Araneoidea</taxon>
        <taxon>Araneidae</taxon>
        <taxon>Caerostris</taxon>
    </lineage>
</organism>
<comment type="caution">
    <text evidence="3">The sequence shown here is derived from an EMBL/GenBank/DDBJ whole genome shotgun (WGS) entry which is preliminary data.</text>
</comment>
<reference evidence="3 4" key="1">
    <citation type="submission" date="2021-06" db="EMBL/GenBank/DDBJ databases">
        <title>Caerostris extrusa draft genome.</title>
        <authorList>
            <person name="Kono N."/>
            <person name="Arakawa K."/>
        </authorList>
    </citation>
    <scope>NUCLEOTIDE SEQUENCE [LARGE SCALE GENOMIC DNA]</scope>
</reference>
<evidence type="ECO:0000256" key="1">
    <source>
        <dbReference type="SAM" id="MobiDB-lite"/>
    </source>
</evidence>
<evidence type="ECO:0000313" key="4">
    <source>
        <dbReference type="Proteomes" id="UP001054945"/>
    </source>
</evidence>
<feature type="compositionally biased region" description="Polar residues" evidence="1">
    <location>
        <begin position="82"/>
        <end position="94"/>
    </location>
</feature>
<dbReference type="EMBL" id="BPLR01012515">
    <property type="protein sequence ID" value="GIY54460.1"/>
    <property type="molecule type" value="Genomic_DNA"/>
</dbReference>
<proteinExistence type="predicted"/>
<sequence length="103" mass="11955">MKKTICLYIIASSLLNFHFIARVIFRLFSLSRLVAKVYRQVGAGGRPRAKRHWFRIGAPRRTMSCADVMYQPYSPYFPYHQRSQAAQHPPTLTAQGDRRLQGE</sequence>
<keyword evidence="2" id="KW-0472">Membrane</keyword>
<feature type="transmembrane region" description="Helical" evidence="2">
    <location>
        <begin position="7"/>
        <end position="28"/>
    </location>
</feature>
<gene>
    <name evidence="3" type="ORF">CEXT_230421</name>
</gene>
<evidence type="ECO:0008006" key="5">
    <source>
        <dbReference type="Google" id="ProtNLM"/>
    </source>
</evidence>
<evidence type="ECO:0000313" key="3">
    <source>
        <dbReference type="EMBL" id="GIY54460.1"/>
    </source>
</evidence>
<keyword evidence="2" id="KW-1133">Transmembrane helix</keyword>
<dbReference type="AlphaFoldDB" id="A0AAV4U9L5"/>
<feature type="region of interest" description="Disordered" evidence="1">
    <location>
        <begin position="82"/>
        <end position="103"/>
    </location>
</feature>
<protein>
    <recommendedName>
        <fullName evidence="5">Secreted protein</fullName>
    </recommendedName>
</protein>
<keyword evidence="2" id="KW-0812">Transmembrane</keyword>
<dbReference type="Proteomes" id="UP001054945">
    <property type="component" value="Unassembled WGS sequence"/>
</dbReference>
<keyword evidence="4" id="KW-1185">Reference proteome</keyword>
<accession>A0AAV4U9L5</accession>
<name>A0AAV4U9L5_CAEEX</name>